<comment type="caution">
    <text evidence="6">The sequence shown here is derived from an EMBL/GenBank/DDBJ whole genome shotgun (WGS) entry which is preliminary data.</text>
</comment>
<dbReference type="GO" id="GO:0017168">
    <property type="term" value="F:5-oxoprolinase (ATP-hydrolyzing) activity"/>
    <property type="evidence" value="ECO:0007669"/>
    <property type="project" value="UniProtKB-EC"/>
</dbReference>
<feature type="domain" description="Carboxyltransferase" evidence="4">
    <location>
        <begin position="3"/>
        <end position="226"/>
    </location>
</feature>
<dbReference type="InterPro" id="IPR052708">
    <property type="entry name" value="PxpC"/>
</dbReference>
<dbReference type="PANTHER" id="PTHR43309">
    <property type="entry name" value="5-OXOPROLINASE SUBUNIT C"/>
    <property type="match status" value="1"/>
</dbReference>
<dbReference type="SUPFAM" id="SSF160467">
    <property type="entry name" value="PH0987 N-terminal domain-like"/>
    <property type="match status" value="1"/>
</dbReference>
<keyword evidence="7" id="KW-1185">Reference proteome</keyword>
<evidence type="ECO:0000256" key="3">
    <source>
        <dbReference type="ARBA" id="ARBA00022840"/>
    </source>
</evidence>
<dbReference type="Pfam" id="PF02626">
    <property type="entry name" value="CT_A_B"/>
    <property type="match status" value="1"/>
</dbReference>
<sequence length="621" mass="64002">MAADIRAAAEWAVAVRVGDEVNEEVTGTVRRIAKRLEEAAFPGLIEAVPALVSVMAIFDPAVVAGASKVQPGTGKKSNPAEDDTSAARAAAWLRSILADMGPDSVKRSERTVDIPVCYGGESGPDLEHLAEKLGMSPQDIVSLHSGAVYRVAMLGFLPGFPYLTGLPKQLHAPRREVPRVSVDAGAVGIGGGQTGVYPVRSPGGWQLIGRTPVRLLRPEHNPPVLLEAGDRVRFVPISAERYAELEQVERVKAGDGGIVPGTGRAETTGGAIVGSSAVEVVNGGLWTTVQDGGRRGYRRFGVPWSGALDLPALRTANALVGNEPDTAGLECTLSGPELRFRQETVFAVCGGEFELRLDGDPVPSGRPALARAGSVLRVGRAVHGCRAYVALAGGVLTPPALGSRSTDVRSGLGGLQGSALQPGAALPLGAPTPTGAALLRQLRESGPARWGAAGFAAAAVGAGGGRAAQPPRRAAAVLRFVRGPEWAALGPAAAAALAAGAWAVQPESDRMGIRLHGEVPLADGTAAAAGTMLSEPVLPGTIQLPPSGQPVLLLSDGQTTGGYPRIAQVAFADLGVAAQLRPGDIVRLREITLAEAETLWLKQVRELAVLQTAVRIKSCGV</sequence>
<dbReference type="Gene3D" id="2.40.100.10">
    <property type="entry name" value="Cyclophilin-like"/>
    <property type="match status" value="2"/>
</dbReference>
<proteinExistence type="predicted"/>
<evidence type="ECO:0000256" key="1">
    <source>
        <dbReference type="ARBA" id="ARBA00022741"/>
    </source>
</evidence>
<dbReference type="Proteomes" id="UP001589776">
    <property type="component" value="Unassembled WGS sequence"/>
</dbReference>
<dbReference type="SMART" id="SM00797">
    <property type="entry name" value="AHS2"/>
    <property type="match status" value="1"/>
</dbReference>
<gene>
    <name evidence="6" type="primary">pxpB</name>
    <name evidence="6" type="ORF">ACFFK0_16045</name>
</gene>
<dbReference type="SUPFAM" id="SSF50891">
    <property type="entry name" value="Cyclophilin-like"/>
    <property type="match status" value="2"/>
</dbReference>
<name>A0ABV6DMS1_9BACL</name>
<accession>A0ABV6DMS1</accession>
<evidence type="ECO:0000259" key="5">
    <source>
        <dbReference type="SMART" id="SM00797"/>
    </source>
</evidence>
<dbReference type="RefSeq" id="WP_377471273.1">
    <property type="nucleotide sequence ID" value="NZ_JBHLWN010000067.1"/>
</dbReference>
<organism evidence="6 7">
    <name type="scientific">Paenibacillus chartarius</name>
    <dbReference type="NCBI Taxonomy" id="747481"/>
    <lineage>
        <taxon>Bacteria</taxon>
        <taxon>Bacillati</taxon>
        <taxon>Bacillota</taxon>
        <taxon>Bacilli</taxon>
        <taxon>Bacillales</taxon>
        <taxon>Paenibacillaceae</taxon>
        <taxon>Paenibacillus</taxon>
    </lineage>
</organism>
<reference evidence="6 7" key="1">
    <citation type="submission" date="2024-09" db="EMBL/GenBank/DDBJ databases">
        <authorList>
            <person name="Sun Q."/>
            <person name="Mori K."/>
        </authorList>
    </citation>
    <scope>NUCLEOTIDE SEQUENCE [LARGE SCALE GENOMIC DNA]</scope>
    <source>
        <strain evidence="6 7">CCM 7759</strain>
    </source>
</reference>
<keyword evidence="1" id="KW-0547">Nucleotide-binding</keyword>
<keyword evidence="2 6" id="KW-0378">Hydrolase</keyword>
<dbReference type="SMART" id="SM00796">
    <property type="entry name" value="AHS1"/>
    <property type="match status" value="1"/>
</dbReference>
<dbReference type="InterPro" id="IPR010016">
    <property type="entry name" value="PxpB"/>
</dbReference>
<keyword evidence="3" id="KW-0067">ATP-binding</keyword>
<evidence type="ECO:0000259" key="4">
    <source>
        <dbReference type="SMART" id="SM00796"/>
    </source>
</evidence>
<protein>
    <submittedName>
        <fullName evidence="6">5-oxoprolinase subunit PxpB</fullName>
        <ecNumber evidence="6">3.5.2.9</ecNumber>
    </submittedName>
</protein>
<dbReference type="NCBIfam" id="TIGR00370">
    <property type="entry name" value="5-oxoprolinase subunit PxpB"/>
    <property type="match status" value="1"/>
</dbReference>
<dbReference type="EMBL" id="JBHLWN010000067">
    <property type="protein sequence ID" value="MFC0213944.1"/>
    <property type="molecule type" value="Genomic_DNA"/>
</dbReference>
<dbReference type="PANTHER" id="PTHR43309:SF3">
    <property type="entry name" value="5-OXOPROLINASE SUBUNIT C"/>
    <property type="match status" value="1"/>
</dbReference>
<dbReference type="InterPro" id="IPR003778">
    <property type="entry name" value="CT_A_B"/>
</dbReference>
<dbReference type="InterPro" id="IPR029000">
    <property type="entry name" value="Cyclophilin-like_dom_sf"/>
</dbReference>
<dbReference type="NCBIfam" id="TIGR00724">
    <property type="entry name" value="urea_amlyse_rel"/>
    <property type="match status" value="1"/>
</dbReference>
<dbReference type="Gene3D" id="3.30.1360.40">
    <property type="match status" value="1"/>
</dbReference>
<evidence type="ECO:0000313" key="7">
    <source>
        <dbReference type="Proteomes" id="UP001589776"/>
    </source>
</evidence>
<dbReference type="Pfam" id="PF02682">
    <property type="entry name" value="CT_C_D"/>
    <property type="match status" value="1"/>
</dbReference>
<dbReference type="EC" id="3.5.2.9" evidence="6"/>
<dbReference type="InterPro" id="IPR003833">
    <property type="entry name" value="CT_C_D"/>
</dbReference>
<evidence type="ECO:0000256" key="2">
    <source>
        <dbReference type="ARBA" id="ARBA00022801"/>
    </source>
</evidence>
<evidence type="ECO:0000313" key="6">
    <source>
        <dbReference type="EMBL" id="MFC0213944.1"/>
    </source>
</evidence>
<feature type="domain" description="Carboxyltransferase" evidence="5">
    <location>
        <begin position="299"/>
        <end position="607"/>
    </location>
</feature>